<dbReference type="Proteomes" id="UP000646844">
    <property type="component" value="Unassembled WGS sequence"/>
</dbReference>
<proteinExistence type="predicted"/>
<name>A0A832T2N9_9CREN</name>
<dbReference type="GeneID" id="1459981"/>
<evidence type="ECO:0000313" key="1">
    <source>
        <dbReference type="EMBL" id="HII74187.1"/>
    </source>
</evidence>
<dbReference type="EMBL" id="DUJO01000032">
    <property type="protein sequence ID" value="HII74187.1"/>
    <property type="molecule type" value="Genomic_DNA"/>
</dbReference>
<sequence>MVKIKLLTPSLSSDFNRVKKELNKYNIKISESKDQNENIDALIFILDGERDFRVILTMAAIVLNCNKTLAFTKTSYLGTTGIDNWNTVLNKLKQDESDIYKRAKVIVFIGDIDNQRKYENLMSTLGNNIKEDIDGVYIFHDGDKIVIITYNGDLNDNRFSSHEIEEDIIKFLKGINEPKVNERISMLRNIVDAKDFYDKLNKNFRNFRLGSELFDNLDKLLIYLMIRHKEHCRKSFYRLDHTLRLIANP</sequence>
<reference evidence="1" key="1">
    <citation type="journal article" date="2020" name="bioRxiv">
        <title>A rank-normalized archaeal taxonomy based on genome phylogeny resolves widespread incomplete and uneven classifications.</title>
        <authorList>
            <person name="Rinke C."/>
            <person name="Chuvochina M."/>
            <person name="Mussig A.J."/>
            <person name="Chaumeil P.-A."/>
            <person name="Waite D.W."/>
            <person name="Whitman W.B."/>
            <person name="Parks D.H."/>
            <person name="Hugenholtz P."/>
        </authorList>
    </citation>
    <scope>NUCLEOTIDE SEQUENCE</scope>
    <source>
        <strain evidence="1">UBA8838</strain>
    </source>
</reference>
<evidence type="ECO:0000313" key="2">
    <source>
        <dbReference type="Proteomes" id="UP000646844"/>
    </source>
</evidence>
<gene>
    <name evidence="1" type="ORF">HA332_07375</name>
</gene>
<protein>
    <submittedName>
        <fullName evidence="1">Uncharacterized protein</fullName>
    </submittedName>
</protein>
<accession>A0A832T2N9</accession>
<comment type="caution">
    <text evidence="1">The sequence shown here is derived from an EMBL/GenBank/DDBJ whole genome shotgun (WGS) entry which is preliminary data.</text>
</comment>
<dbReference type="AlphaFoldDB" id="A0A832T2N9"/>
<dbReference type="RefSeq" id="WP_010979992.1">
    <property type="nucleotide sequence ID" value="NZ_BAABQO010000026.1"/>
</dbReference>
<organism evidence="1 2">
    <name type="scientific">Sulfurisphaera tokodaii</name>
    <dbReference type="NCBI Taxonomy" id="111955"/>
    <lineage>
        <taxon>Archaea</taxon>
        <taxon>Thermoproteota</taxon>
        <taxon>Thermoprotei</taxon>
        <taxon>Sulfolobales</taxon>
        <taxon>Sulfolobaceae</taxon>
        <taxon>Sulfurisphaera</taxon>
    </lineage>
</organism>